<gene>
    <name evidence="1" type="ORF">PUN28_016151</name>
</gene>
<dbReference type="EMBL" id="JADYXP020000018">
    <property type="protein sequence ID" value="KAL0106247.1"/>
    <property type="molecule type" value="Genomic_DNA"/>
</dbReference>
<dbReference type="Proteomes" id="UP001430953">
    <property type="component" value="Unassembled WGS sequence"/>
</dbReference>
<evidence type="ECO:0000313" key="1">
    <source>
        <dbReference type="EMBL" id="KAL0106247.1"/>
    </source>
</evidence>
<reference evidence="1 2" key="1">
    <citation type="submission" date="2023-03" db="EMBL/GenBank/DDBJ databases">
        <title>High recombination rates correlate with genetic variation in Cardiocondyla obscurior ants.</title>
        <authorList>
            <person name="Errbii M."/>
        </authorList>
    </citation>
    <scope>NUCLEOTIDE SEQUENCE [LARGE SCALE GENOMIC DNA]</scope>
    <source>
        <strain evidence="1">Alpha-2009</strain>
        <tissue evidence="1">Whole body</tissue>
    </source>
</reference>
<name>A0AAW2ESY3_9HYME</name>
<proteinExistence type="predicted"/>
<protein>
    <submittedName>
        <fullName evidence="1">Uncharacterized protein</fullName>
    </submittedName>
</protein>
<organism evidence="1 2">
    <name type="scientific">Cardiocondyla obscurior</name>
    <dbReference type="NCBI Taxonomy" id="286306"/>
    <lineage>
        <taxon>Eukaryota</taxon>
        <taxon>Metazoa</taxon>
        <taxon>Ecdysozoa</taxon>
        <taxon>Arthropoda</taxon>
        <taxon>Hexapoda</taxon>
        <taxon>Insecta</taxon>
        <taxon>Pterygota</taxon>
        <taxon>Neoptera</taxon>
        <taxon>Endopterygota</taxon>
        <taxon>Hymenoptera</taxon>
        <taxon>Apocrita</taxon>
        <taxon>Aculeata</taxon>
        <taxon>Formicoidea</taxon>
        <taxon>Formicidae</taxon>
        <taxon>Myrmicinae</taxon>
        <taxon>Cardiocondyla</taxon>
    </lineage>
</organism>
<keyword evidence="2" id="KW-1185">Reference proteome</keyword>
<dbReference type="AlphaFoldDB" id="A0AAW2ESY3"/>
<sequence length="135" mass="15687">MYRIIAYGNIPPAGCHHFTDPARTTEPYKHYRIRCLILGLSPAMPDPSRETVFASLNVYSQTTRCTDRYPRRDFATTADRRTRLCPTRTWRTRLAACVVSRENDSGTQRRTKRSHGSFVKRTPHVLCRDMVARRD</sequence>
<evidence type="ECO:0000313" key="2">
    <source>
        <dbReference type="Proteomes" id="UP001430953"/>
    </source>
</evidence>
<comment type="caution">
    <text evidence="1">The sequence shown here is derived from an EMBL/GenBank/DDBJ whole genome shotgun (WGS) entry which is preliminary data.</text>
</comment>
<accession>A0AAW2ESY3</accession>